<dbReference type="KEGG" id="fer:FNB15_01725"/>
<dbReference type="AlphaFoldDB" id="A0A516GX23"/>
<accession>A0A516GX23</accession>
<proteinExistence type="predicted"/>
<reference evidence="1 2" key="1">
    <citation type="submission" date="2019-07" db="EMBL/GenBank/DDBJ databases">
        <title>Genome sequencing for Ferrovibrio sp. K5.</title>
        <authorList>
            <person name="Park S.-J."/>
        </authorList>
    </citation>
    <scope>NUCLEOTIDE SEQUENCE [LARGE SCALE GENOMIC DNA]</scope>
    <source>
        <strain evidence="1 2">K5</strain>
    </source>
</reference>
<dbReference type="OrthoDB" id="7321797at2"/>
<evidence type="ECO:0000313" key="1">
    <source>
        <dbReference type="EMBL" id="QDO96074.1"/>
    </source>
</evidence>
<dbReference type="RefSeq" id="WP_144067055.1">
    <property type="nucleotide sequence ID" value="NZ_CP041636.1"/>
</dbReference>
<keyword evidence="2" id="KW-1185">Reference proteome</keyword>
<name>A0A516GX23_9PROT</name>
<evidence type="ECO:0000313" key="2">
    <source>
        <dbReference type="Proteomes" id="UP000317496"/>
    </source>
</evidence>
<dbReference type="Proteomes" id="UP000317496">
    <property type="component" value="Chromosome"/>
</dbReference>
<protein>
    <submittedName>
        <fullName evidence="1">Uncharacterized protein</fullName>
    </submittedName>
</protein>
<organism evidence="1 2">
    <name type="scientific">Ferrovibrio terrae</name>
    <dbReference type="NCBI Taxonomy" id="2594003"/>
    <lineage>
        <taxon>Bacteria</taxon>
        <taxon>Pseudomonadati</taxon>
        <taxon>Pseudomonadota</taxon>
        <taxon>Alphaproteobacteria</taxon>
        <taxon>Rhodospirillales</taxon>
        <taxon>Rhodospirillaceae</taxon>
        <taxon>Ferrovibrio</taxon>
    </lineage>
</organism>
<gene>
    <name evidence="1" type="ORF">FNB15_01725</name>
</gene>
<dbReference type="EMBL" id="CP041636">
    <property type="protein sequence ID" value="QDO96074.1"/>
    <property type="molecule type" value="Genomic_DNA"/>
</dbReference>
<sequence>MTDLASELRDIERKLFEIPDEKVAQLTLLIERSRAVVLSAALADAALGTLRPRLAKTRPPRHLTLQRIFCHPFEDLLILPEDGDKQFGRISRASLAPCWEFVVQSLDQASVKELEASIRTSAAPAIGASADPRIPKLGITLWNIAARRLREDVSQADSDPAHRAALVARLGSETAYLDLVDMMCMLEVSAALETLRDELSPKPVGRLLEAQIEAIKEGYTALCTSGAGLPGYMIAFILARMSDPFQALPIFDSLGDMPTGIADLKPGQYARRMIAGDSKRFFKSIGRADAGKMEAGNIAGMVDDFVVMIGRLKADGMAEGPQPEMDAAGGKLRDMVRTGVLSGADAKVLDALATPTAIEPGQEAAVKEAIFNAKLQAEDRVYAIQKVAKVASGIGADKDVGDTLKQLGGQIEQGGGSLVADIKAGKLNGIGKDAAKQQLYGAVRMLELVSGGSAAGKLMKDGLAAIEKMPA</sequence>